<name>A0A1B7VX27_APHFL</name>
<sequence length="237" mass="28362">MLISYEHQFIFFHVTKAAGTSIRDALKDYAKEPEKFKINRPQEKLGDSINPLYEMWKSSLWHAKAKDAKKELPVEIYNNFYKFAFVRNPWDWQVSYYHFILKEETHIRHQLVKSMTGFEEYLEWVIKTKNPFPKGATKLQKEIITDVDGKLIVDFIGRYENLEQDFQYICQTLNIKASLPYLNNSVHRDYRLYYTESTKKIVEEYFQEDIELFGYTFDGYDSDSKQNLFNHKTPLAI</sequence>
<evidence type="ECO:0000313" key="8">
    <source>
        <dbReference type="EMBL" id="OBQ25535.1"/>
    </source>
</evidence>
<keyword evidence="7" id="KW-0325">Glycoprotein</keyword>
<proteinExistence type="predicted"/>
<keyword evidence="4" id="KW-1133">Transmembrane helix</keyword>
<organism evidence="8 9">
    <name type="scientific">Aphanizomenon flos-aquae LD13</name>
    <dbReference type="NCBI Taxonomy" id="1710894"/>
    <lineage>
        <taxon>Bacteria</taxon>
        <taxon>Bacillati</taxon>
        <taxon>Cyanobacteriota</taxon>
        <taxon>Cyanophyceae</taxon>
        <taxon>Nostocales</taxon>
        <taxon>Aphanizomenonaceae</taxon>
        <taxon>Aphanizomenon</taxon>
    </lineage>
</organism>
<dbReference type="PATRIC" id="fig|1710894.3.peg.3877"/>
<comment type="caution">
    <text evidence="8">The sequence shown here is derived from an EMBL/GenBank/DDBJ whole genome shotgun (WGS) entry which is preliminary data.</text>
</comment>
<dbReference type="PANTHER" id="PTHR12137">
    <property type="entry name" value="CARBOHYDRATE SULFOTRANSFERASE"/>
    <property type="match status" value="1"/>
</dbReference>
<reference evidence="8 9" key="1">
    <citation type="submission" date="2015-09" db="EMBL/GenBank/DDBJ databases">
        <title>Whole genome shotgun sequence assembly of Aphanizomenon flos-aquae UKL13.</title>
        <authorList>
            <person name="Driscoll C."/>
        </authorList>
    </citation>
    <scope>NUCLEOTIDE SEQUENCE [LARGE SCALE GENOMIC DNA]</scope>
    <source>
        <strain evidence="8">MDT13</strain>
    </source>
</reference>
<keyword evidence="2 8" id="KW-0808">Transferase</keyword>
<dbReference type="InterPro" id="IPR018011">
    <property type="entry name" value="Carb_sulfotrans_8-10"/>
</dbReference>
<evidence type="ECO:0000313" key="9">
    <source>
        <dbReference type="Proteomes" id="UP000092382"/>
    </source>
</evidence>
<dbReference type="Proteomes" id="UP000092382">
    <property type="component" value="Unassembled WGS sequence"/>
</dbReference>
<evidence type="ECO:0000256" key="2">
    <source>
        <dbReference type="ARBA" id="ARBA00022679"/>
    </source>
</evidence>
<evidence type="ECO:0000256" key="1">
    <source>
        <dbReference type="ARBA" id="ARBA00004323"/>
    </source>
</evidence>
<gene>
    <name evidence="8" type="ORF">AN481_09740</name>
</gene>
<comment type="subcellular location">
    <subcellularLocation>
        <location evidence="1">Golgi apparatus membrane</location>
        <topology evidence="1">Single-pass type II membrane protein</topology>
    </subcellularLocation>
</comment>
<evidence type="ECO:0000256" key="7">
    <source>
        <dbReference type="ARBA" id="ARBA00023180"/>
    </source>
</evidence>
<dbReference type="Pfam" id="PF03567">
    <property type="entry name" value="Sulfotransfer_2"/>
    <property type="match status" value="1"/>
</dbReference>
<dbReference type="STRING" id="1803587.GCA_001593825_03103"/>
<evidence type="ECO:0000256" key="5">
    <source>
        <dbReference type="ARBA" id="ARBA00023034"/>
    </source>
</evidence>
<keyword evidence="5" id="KW-0333">Golgi apparatus</keyword>
<dbReference type="SUPFAM" id="SSF52540">
    <property type="entry name" value="P-loop containing nucleoside triphosphate hydrolases"/>
    <property type="match status" value="1"/>
</dbReference>
<dbReference type="GO" id="GO:0016051">
    <property type="term" value="P:carbohydrate biosynthetic process"/>
    <property type="evidence" value="ECO:0007669"/>
    <property type="project" value="InterPro"/>
</dbReference>
<dbReference type="EMBL" id="LJOY01000027">
    <property type="protein sequence ID" value="OBQ25535.1"/>
    <property type="molecule type" value="Genomic_DNA"/>
</dbReference>
<dbReference type="Gene3D" id="3.40.50.300">
    <property type="entry name" value="P-loop containing nucleotide triphosphate hydrolases"/>
    <property type="match status" value="1"/>
</dbReference>
<accession>A0A1B7VX27</accession>
<protein>
    <submittedName>
        <fullName evidence="8">Sulfotransferase</fullName>
    </submittedName>
</protein>
<evidence type="ECO:0000256" key="4">
    <source>
        <dbReference type="ARBA" id="ARBA00022989"/>
    </source>
</evidence>
<evidence type="ECO:0000256" key="6">
    <source>
        <dbReference type="ARBA" id="ARBA00023136"/>
    </source>
</evidence>
<dbReference type="GO" id="GO:0016020">
    <property type="term" value="C:membrane"/>
    <property type="evidence" value="ECO:0007669"/>
    <property type="project" value="InterPro"/>
</dbReference>
<dbReference type="AlphaFoldDB" id="A0A1B7VX27"/>
<keyword evidence="6" id="KW-0472">Membrane</keyword>
<dbReference type="InterPro" id="IPR027417">
    <property type="entry name" value="P-loop_NTPase"/>
</dbReference>
<keyword evidence="3" id="KW-0812">Transmembrane</keyword>
<dbReference type="PANTHER" id="PTHR12137:SF54">
    <property type="entry name" value="CARBOHYDRATE SULFOTRANSFERASE"/>
    <property type="match status" value="1"/>
</dbReference>
<dbReference type="InterPro" id="IPR005331">
    <property type="entry name" value="Sulfotransferase"/>
</dbReference>
<evidence type="ECO:0000256" key="3">
    <source>
        <dbReference type="ARBA" id="ARBA00022692"/>
    </source>
</evidence>
<dbReference type="GO" id="GO:0008146">
    <property type="term" value="F:sulfotransferase activity"/>
    <property type="evidence" value="ECO:0007669"/>
    <property type="project" value="InterPro"/>
</dbReference>